<comment type="caution">
    <text evidence="2">The sequence shown here is derived from an EMBL/GenBank/DDBJ whole genome shotgun (WGS) entry which is preliminary data.</text>
</comment>
<keyword evidence="1" id="KW-1133">Transmembrane helix</keyword>
<dbReference type="InterPro" id="IPR019427">
    <property type="entry name" value="7TM_GPCR_serpentine_rcpt_Srw"/>
</dbReference>
<protein>
    <recommendedName>
        <fullName evidence="4">G-protein coupled receptors family 1 profile domain-containing protein</fullName>
    </recommendedName>
</protein>
<evidence type="ECO:0008006" key="4">
    <source>
        <dbReference type="Google" id="ProtNLM"/>
    </source>
</evidence>
<accession>A0A2T7P921</accession>
<name>A0A2T7P921_POMCA</name>
<feature type="transmembrane region" description="Helical" evidence="1">
    <location>
        <begin position="22"/>
        <end position="48"/>
    </location>
</feature>
<dbReference type="SUPFAM" id="SSF81321">
    <property type="entry name" value="Family A G protein-coupled receptor-like"/>
    <property type="match status" value="1"/>
</dbReference>
<evidence type="ECO:0000313" key="3">
    <source>
        <dbReference type="Proteomes" id="UP000245119"/>
    </source>
</evidence>
<proteinExistence type="predicted"/>
<evidence type="ECO:0000256" key="1">
    <source>
        <dbReference type="SAM" id="Phobius"/>
    </source>
</evidence>
<organism evidence="2 3">
    <name type="scientific">Pomacea canaliculata</name>
    <name type="common">Golden apple snail</name>
    <dbReference type="NCBI Taxonomy" id="400727"/>
    <lineage>
        <taxon>Eukaryota</taxon>
        <taxon>Metazoa</taxon>
        <taxon>Spiralia</taxon>
        <taxon>Lophotrochozoa</taxon>
        <taxon>Mollusca</taxon>
        <taxon>Gastropoda</taxon>
        <taxon>Caenogastropoda</taxon>
        <taxon>Architaenioglossa</taxon>
        <taxon>Ampullarioidea</taxon>
        <taxon>Ampullariidae</taxon>
        <taxon>Pomacea</taxon>
    </lineage>
</organism>
<dbReference type="AlphaFoldDB" id="A0A2T7P921"/>
<dbReference type="GO" id="GO:0008528">
    <property type="term" value="F:G protein-coupled peptide receptor activity"/>
    <property type="evidence" value="ECO:0007669"/>
    <property type="project" value="InterPro"/>
</dbReference>
<keyword evidence="1" id="KW-0472">Membrane</keyword>
<reference evidence="2 3" key="1">
    <citation type="submission" date="2018-04" db="EMBL/GenBank/DDBJ databases">
        <title>The genome of golden apple snail Pomacea canaliculata provides insight into stress tolerance and invasive adaptation.</title>
        <authorList>
            <person name="Liu C."/>
            <person name="Liu B."/>
            <person name="Ren Y."/>
            <person name="Zhang Y."/>
            <person name="Wang H."/>
            <person name="Li S."/>
            <person name="Jiang F."/>
            <person name="Yin L."/>
            <person name="Zhang G."/>
            <person name="Qian W."/>
            <person name="Fan W."/>
        </authorList>
    </citation>
    <scope>NUCLEOTIDE SEQUENCE [LARGE SCALE GENOMIC DNA]</scope>
    <source>
        <strain evidence="2">SZHN2017</strain>
        <tissue evidence="2">Muscle</tissue>
    </source>
</reference>
<dbReference type="Gene3D" id="1.20.1070.10">
    <property type="entry name" value="Rhodopsin 7-helix transmembrane proteins"/>
    <property type="match status" value="1"/>
</dbReference>
<dbReference type="Pfam" id="PF10324">
    <property type="entry name" value="7TM_GPCR_Srw"/>
    <property type="match status" value="1"/>
</dbReference>
<keyword evidence="1" id="KW-0812">Transmembrane</keyword>
<gene>
    <name evidence="2" type="ORF">C0Q70_09158</name>
</gene>
<dbReference type="Proteomes" id="UP000245119">
    <property type="component" value="Linkage Group LG5"/>
</dbReference>
<sequence length="120" mass="13602">MDKTEKENCDYPEYAHEFVSTYWYWITASIYFFLPFILISIFTGLIIVSLRQQRKAREAIGATTQSTSGRTTDARVEQTICIMMVCTAILGRDSDSSCVGYTLKTQSSVLPETSRSEAKM</sequence>
<evidence type="ECO:0000313" key="2">
    <source>
        <dbReference type="EMBL" id="PVD29901.1"/>
    </source>
</evidence>
<dbReference type="EMBL" id="PZQS01000005">
    <property type="protein sequence ID" value="PVD29901.1"/>
    <property type="molecule type" value="Genomic_DNA"/>
</dbReference>
<keyword evidence="3" id="KW-1185">Reference proteome</keyword>